<dbReference type="InterPro" id="IPR051311">
    <property type="entry name" value="DedA_domain"/>
</dbReference>
<evidence type="ECO:0000256" key="3">
    <source>
        <dbReference type="ARBA" id="ARBA00022475"/>
    </source>
</evidence>
<evidence type="ECO:0000256" key="6">
    <source>
        <dbReference type="ARBA" id="ARBA00023136"/>
    </source>
</evidence>
<dbReference type="Pfam" id="PF09335">
    <property type="entry name" value="VTT_dom"/>
    <property type="match status" value="1"/>
</dbReference>
<evidence type="ECO:0000256" key="1">
    <source>
        <dbReference type="ARBA" id="ARBA00004651"/>
    </source>
</evidence>
<dbReference type="GO" id="GO:0005886">
    <property type="term" value="C:plasma membrane"/>
    <property type="evidence" value="ECO:0007669"/>
    <property type="project" value="UniProtKB-SubCell"/>
</dbReference>
<keyword evidence="10" id="KW-1185">Reference proteome</keyword>
<name>A0A934JXW8_9BACT</name>
<dbReference type="PANTHER" id="PTHR42709">
    <property type="entry name" value="ALKALINE PHOSPHATASE LIKE PROTEIN"/>
    <property type="match status" value="1"/>
</dbReference>
<keyword evidence="5 7" id="KW-1133">Transmembrane helix</keyword>
<feature type="transmembrane region" description="Helical" evidence="7">
    <location>
        <begin position="24"/>
        <end position="42"/>
    </location>
</feature>
<feature type="transmembrane region" description="Helical" evidence="7">
    <location>
        <begin position="82"/>
        <end position="102"/>
    </location>
</feature>
<dbReference type="Proteomes" id="UP000612893">
    <property type="component" value="Unassembled WGS sequence"/>
</dbReference>
<evidence type="ECO:0000256" key="2">
    <source>
        <dbReference type="ARBA" id="ARBA00010792"/>
    </source>
</evidence>
<dbReference type="AlphaFoldDB" id="A0A934JXW8"/>
<dbReference type="EMBL" id="JAEKNR010000083">
    <property type="protein sequence ID" value="MBJ7597866.1"/>
    <property type="molecule type" value="Genomic_DNA"/>
</dbReference>
<evidence type="ECO:0000313" key="9">
    <source>
        <dbReference type="EMBL" id="MBJ7597866.1"/>
    </source>
</evidence>
<keyword evidence="3" id="KW-1003">Cell membrane</keyword>
<evidence type="ECO:0000259" key="8">
    <source>
        <dbReference type="Pfam" id="PF09335"/>
    </source>
</evidence>
<keyword evidence="4 7" id="KW-0812">Transmembrane</keyword>
<feature type="transmembrane region" description="Helical" evidence="7">
    <location>
        <begin position="108"/>
        <end position="126"/>
    </location>
</feature>
<evidence type="ECO:0000256" key="4">
    <source>
        <dbReference type="ARBA" id="ARBA00022692"/>
    </source>
</evidence>
<feature type="domain" description="VTT" evidence="8">
    <location>
        <begin position="5"/>
        <end position="120"/>
    </location>
</feature>
<comment type="caution">
    <text evidence="9">The sequence shown here is derived from an EMBL/GenBank/DDBJ whole genome shotgun (WGS) entry which is preliminary data.</text>
</comment>
<protein>
    <submittedName>
        <fullName evidence="9">VTT domain-containing protein</fullName>
    </submittedName>
</protein>
<reference evidence="9" key="1">
    <citation type="submission" date="2020-10" db="EMBL/GenBank/DDBJ databases">
        <title>Ca. Dormibacterota MAGs.</title>
        <authorList>
            <person name="Montgomery K."/>
        </authorList>
    </citation>
    <scope>NUCLEOTIDE SEQUENCE [LARGE SCALE GENOMIC DNA]</scope>
    <source>
        <strain evidence="9">SC8812_S17_10</strain>
    </source>
</reference>
<evidence type="ECO:0000313" key="10">
    <source>
        <dbReference type="Proteomes" id="UP000612893"/>
    </source>
</evidence>
<feature type="transmembrane region" description="Helical" evidence="7">
    <location>
        <begin position="133"/>
        <end position="151"/>
    </location>
</feature>
<organism evidence="9 10">
    <name type="scientific">Candidatus Nephthysia bennettiae</name>
    <dbReference type="NCBI Taxonomy" id="3127016"/>
    <lineage>
        <taxon>Bacteria</taxon>
        <taxon>Bacillati</taxon>
        <taxon>Candidatus Dormiibacterota</taxon>
        <taxon>Candidatus Dormibacteria</taxon>
        <taxon>Candidatus Dormibacterales</taxon>
        <taxon>Candidatus Dormibacteraceae</taxon>
        <taxon>Candidatus Nephthysia</taxon>
    </lineage>
</organism>
<proteinExistence type="inferred from homology"/>
<comment type="subcellular location">
    <subcellularLocation>
        <location evidence="1">Cell membrane</location>
        <topology evidence="1">Multi-pass membrane protein</topology>
    </subcellularLocation>
</comment>
<dbReference type="PANTHER" id="PTHR42709:SF6">
    <property type="entry name" value="UNDECAPRENYL PHOSPHATE TRANSPORTER A"/>
    <property type="match status" value="1"/>
</dbReference>
<evidence type="ECO:0000256" key="5">
    <source>
        <dbReference type="ARBA" id="ARBA00022989"/>
    </source>
</evidence>
<accession>A0A934JXW8</accession>
<comment type="similarity">
    <text evidence="2">Belongs to the DedA family.</text>
</comment>
<gene>
    <name evidence="9" type="ORF">JF922_07240</name>
</gene>
<evidence type="ECO:0000256" key="7">
    <source>
        <dbReference type="SAM" id="Phobius"/>
    </source>
</evidence>
<sequence length="152" mass="15998">MLGAGLLIASGAVPFWLAMPAEFIAVLAGALTGYAWSWAIGAGRLRQLADRLGAGKPFDRVAERLREAGVLQIAGSRLVPGLRIYTTLAAGAVGVSLWRFVLGIVPAVALWVAVFTLLGVFVGIPAERVLGRFEAFAVRFGVVLVLLAAPTW</sequence>
<dbReference type="RefSeq" id="WP_338200435.1">
    <property type="nucleotide sequence ID" value="NZ_JAEKNR010000083.1"/>
</dbReference>
<keyword evidence="6 7" id="KW-0472">Membrane</keyword>
<dbReference type="InterPro" id="IPR032816">
    <property type="entry name" value="VTT_dom"/>
</dbReference>